<reference evidence="2 3" key="1">
    <citation type="submission" date="2020-02" db="EMBL/GenBank/DDBJ databases">
        <title>Complete Genome Sequence of Lactobacillus sp. NFFJ11 Isolated from animal feed.</title>
        <authorList>
            <person name="Jung J.Y."/>
        </authorList>
    </citation>
    <scope>NUCLEOTIDE SEQUENCE [LARGE SCALE GENOMIC DNA]</scope>
    <source>
        <strain evidence="2 3">NFFJ11</strain>
    </source>
</reference>
<name>A0A7L7KXB7_9LACO</name>
<proteinExistence type="predicted"/>
<evidence type="ECO:0000313" key="3">
    <source>
        <dbReference type="Proteomes" id="UP000514410"/>
    </source>
</evidence>
<evidence type="ECO:0000313" key="2">
    <source>
        <dbReference type="EMBL" id="QMT84431.1"/>
    </source>
</evidence>
<evidence type="ECO:0000256" key="1">
    <source>
        <dbReference type="SAM" id="SignalP"/>
    </source>
</evidence>
<feature type="chain" id="PRO_5029485523" description="WxL domain-containing protein" evidence="1">
    <location>
        <begin position="27"/>
        <end position="979"/>
    </location>
</feature>
<dbReference type="AlphaFoldDB" id="A0A7L7KXB7"/>
<dbReference type="RefSeq" id="WP_182082545.1">
    <property type="nucleotide sequence ID" value="NZ_CP049366.1"/>
</dbReference>
<gene>
    <name evidence="2" type="ORF">G6534_07225</name>
</gene>
<feature type="signal peptide" evidence="1">
    <location>
        <begin position="1"/>
        <end position="26"/>
    </location>
</feature>
<evidence type="ECO:0008006" key="4">
    <source>
        <dbReference type="Google" id="ProtNLM"/>
    </source>
</evidence>
<dbReference type="KEGG" id="cpab:G6534_07225"/>
<protein>
    <recommendedName>
        <fullName evidence="4">WxL domain-containing protein</fullName>
    </recommendedName>
</protein>
<keyword evidence="1" id="KW-0732">Signal</keyword>
<sequence>MKKKSLLLLILISSLLLLFSTTSVKAETTDTPLTDADIAQIFPHKDNTEIIVSYVLEDQKELVLKTTEKNVLDIDTLKKELGEDNVLHDSEKNETIVKLDPQKISFKLFVDNQKPFTLSVHKINGEEIFNYDVNDTNQTRDIVTPADDEEDESGWVFSEMLKVSEGPILEHSDGSSTRPLLYFGDYNYAIQRMSISDAFGIRGKSRIDSLTTPGTAVLYASKDGRIEDGARGKGNHIYTDHYGDHQENDYDMLSVINMGLKEDPRGVEDRSIGSPRSYTSNNLYNYVVESDGKGVPGVSGPNKIGESYAMLDTPKFYYRTNPQTGFEEQKMVFHQKAFYAYKKGRNNPEITTTIKLSFNKVGRVQTKIAFKNTGKYAFGNFVGLSNHDLSLNKDNQEIRDNRGKAIGNYVKLRALGNQRGMYMQSGDNQVRTSYYLNRENGPAGWAGRSSSKSYLATKGFMHSPGLLELIGSSNERYYPWKVGKDDHTWSFIGGTKPTKFFNDDIPGYRSPYVAEKLYNAFSDHWDKGDLERKEVGGRLGVKENDYTWDAGLTMRTSPRDLLTGQTIKLEYESQIDVKGTTFNPVFELDLHGTNDNPQIISDKELQDRKGKLPITGTWYDFDSTDVTMYYSIDSEDPEDDQILFNRSQSQNDAFNGKLNDITKVSLPLKGLDPGMHTIRFYMIDKEGHRSQMQEHVLKISKPVTNEPQIDVTSPGATSKNPYKVYGESIDIKGTWSDKDSKKIKSISYQINNHDEKIIRENIPNPTPGKQNIGDIDGLDIACCNNFDKNKIVFKIVDEEGLVGTDSFYFQHVPGGLTLSAPEEIDFGTLAVSPTGGTPVKPTIKEGNIVLGDYRQQDAPPISVSLKMDKFYKEEEHHDDQGGGDDSLANIDIPDKANTKIEIPKESLVHDVYWKNKLINSDELIIGQSAQKTGPQWEYKTNLTEDVLKNLKIRFRSNQNGASSGKYVSHWTWQTVDSVQ</sequence>
<keyword evidence="3" id="KW-1185">Reference proteome</keyword>
<accession>A0A7L7KXB7</accession>
<organism evidence="2 3">
    <name type="scientific">Companilactobacillus pabuli</name>
    <dbReference type="NCBI Taxonomy" id="2714036"/>
    <lineage>
        <taxon>Bacteria</taxon>
        <taxon>Bacillati</taxon>
        <taxon>Bacillota</taxon>
        <taxon>Bacilli</taxon>
        <taxon>Lactobacillales</taxon>
        <taxon>Lactobacillaceae</taxon>
        <taxon>Companilactobacillus</taxon>
    </lineage>
</organism>
<dbReference type="Proteomes" id="UP000514410">
    <property type="component" value="Chromosome"/>
</dbReference>
<dbReference type="EMBL" id="CP049366">
    <property type="protein sequence ID" value="QMT84431.1"/>
    <property type="molecule type" value="Genomic_DNA"/>
</dbReference>